<dbReference type="GO" id="GO:0071011">
    <property type="term" value="C:precatalytic spliceosome"/>
    <property type="evidence" value="ECO:0007669"/>
    <property type="project" value="TreeGrafter"/>
</dbReference>
<evidence type="ECO:0000259" key="2">
    <source>
        <dbReference type="PROSITE" id="PS51703"/>
    </source>
</evidence>
<dbReference type="Proteomes" id="UP000694383">
    <property type="component" value="Unplaced"/>
</dbReference>
<evidence type="ECO:0000313" key="4">
    <source>
        <dbReference type="Proteomes" id="UP000694383"/>
    </source>
</evidence>
<feature type="region of interest" description="Disordered" evidence="1">
    <location>
        <begin position="164"/>
        <end position="183"/>
    </location>
</feature>
<evidence type="ECO:0000313" key="3">
    <source>
        <dbReference type="Ensembl" id="ENSOSIP00000002407.1"/>
    </source>
</evidence>
<dbReference type="Ensembl" id="ENSOSIT00000002577.1">
    <property type="protein sequence ID" value="ENSOSIP00000002407.1"/>
    <property type="gene ID" value="ENSOSIG00000001375.1"/>
</dbReference>
<accession>A0A8C7WRU9</accession>
<organism evidence="3 4">
    <name type="scientific">Oryzias sinensis</name>
    <name type="common">Chinese medaka</name>
    <dbReference type="NCBI Taxonomy" id="183150"/>
    <lineage>
        <taxon>Eukaryota</taxon>
        <taxon>Metazoa</taxon>
        <taxon>Chordata</taxon>
        <taxon>Craniata</taxon>
        <taxon>Vertebrata</taxon>
        <taxon>Euteleostomi</taxon>
        <taxon>Actinopterygii</taxon>
        <taxon>Neopterygii</taxon>
        <taxon>Teleostei</taxon>
        <taxon>Neoteleostei</taxon>
        <taxon>Acanthomorphata</taxon>
        <taxon>Ovalentaria</taxon>
        <taxon>Atherinomorphae</taxon>
        <taxon>Beloniformes</taxon>
        <taxon>Adrianichthyidae</taxon>
        <taxon>Oryziinae</taxon>
        <taxon>Oryzias</taxon>
    </lineage>
</organism>
<dbReference type="FunFam" id="3.30.460.10:FF:000010">
    <property type="entry name" value="Zinc finger RNA-binding protein 2"/>
    <property type="match status" value="1"/>
</dbReference>
<dbReference type="Gene3D" id="3.30.460.10">
    <property type="entry name" value="Beta Polymerase, domain 2"/>
    <property type="match status" value="1"/>
</dbReference>
<name>A0A8C7WRU9_9TELE</name>
<sequence>MATCVRRPDSSDDRHIMAKHSTIYPVEEELQAVQRIVSHTERALKLVSDSLLEKEVPAPASTSEDGEEKSADSAARLLKGVMRVGILAKGLLLRGDRNVELILLTAKKPTVTLLKTVAKQLPKELEIFSEDQYEVQARPEEANIVIISSKEPQMQVTISLTSPLMREDPAAETDKQAGGKVGE</sequence>
<dbReference type="Pfam" id="PF07528">
    <property type="entry name" value="DZF_N"/>
    <property type="match status" value="1"/>
</dbReference>
<evidence type="ECO:0000256" key="1">
    <source>
        <dbReference type="SAM" id="MobiDB-lite"/>
    </source>
</evidence>
<reference evidence="3" key="1">
    <citation type="submission" date="2025-08" db="UniProtKB">
        <authorList>
            <consortium name="Ensembl"/>
        </authorList>
    </citation>
    <scope>IDENTIFICATION</scope>
</reference>
<dbReference type="PANTHER" id="PTHR45762">
    <property type="entry name" value="ZINC FINGER RNA-BINDING PROTEIN"/>
    <property type="match status" value="1"/>
</dbReference>
<dbReference type="InterPro" id="IPR043519">
    <property type="entry name" value="NT_sf"/>
</dbReference>
<dbReference type="GeneTree" id="ENSGT00940000162148"/>
<dbReference type="GO" id="GO:0003727">
    <property type="term" value="F:single-stranded RNA binding"/>
    <property type="evidence" value="ECO:0007669"/>
    <property type="project" value="TreeGrafter"/>
</dbReference>
<dbReference type="SMART" id="SM00572">
    <property type="entry name" value="DZF"/>
    <property type="match status" value="1"/>
</dbReference>
<dbReference type="InterPro" id="IPR006561">
    <property type="entry name" value="DZF_dom"/>
</dbReference>
<feature type="compositionally biased region" description="Basic and acidic residues" evidence="1">
    <location>
        <begin position="165"/>
        <end position="183"/>
    </location>
</feature>
<dbReference type="AlphaFoldDB" id="A0A8C7WRU9"/>
<reference evidence="3" key="2">
    <citation type="submission" date="2025-09" db="UniProtKB">
        <authorList>
            <consortium name="Ensembl"/>
        </authorList>
    </citation>
    <scope>IDENTIFICATION</scope>
</reference>
<protein>
    <recommendedName>
        <fullName evidence="2">DZF domain-containing protein</fullName>
    </recommendedName>
</protein>
<dbReference type="PANTHER" id="PTHR45762:SF2">
    <property type="entry name" value="ZINC FINGER RNA-BINDING PROTEIN 2"/>
    <property type="match status" value="1"/>
</dbReference>
<dbReference type="InterPro" id="IPR049401">
    <property type="entry name" value="DZF_dom_N"/>
</dbReference>
<proteinExistence type="predicted"/>
<keyword evidence="4" id="KW-1185">Reference proteome</keyword>
<dbReference type="PROSITE" id="PS51703">
    <property type="entry name" value="DZF"/>
    <property type="match status" value="1"/>
</dbReference>
<feature type="domain" description="DZF" evidence="2">
    <location>
        <begin position="1"/>
        <end position="183"/>
    </location>
</feature>
<dbReference type="GO" id="GO:0003725">
    <property type="term" value="F:double-stranded RNA binding"/>
    <property type="evidence" value="ECO:0007669"/>
    <property type="project" value="TreeGrafter"/>
</dbReference>